<keyword evidence="7" id="KW-1185">Reference proteome</keyword>
<dbReference type="CDD" id="cd16331">
    <property type="entry name" value="YjgA-like"/>
    <property type="match status" value="1"/>
</dbReference>
<dbReference type="GO" id="GO:0005737">
    <property type="term" value="C:cytoplasm"/>
    <property type="evidence" value="ECO:0007669"/>
    <property type="project" value="UniProtKB-SubCell"/>
</dbReference>
<gene>
    <name evidence="5" type="primary">darP</name>
    <name evidence="6" type="ORF">JQU52_06870</name>
</gene>
<sequence length="170" mass="19291">MNTTPENDDAWVSKTQKKKQMDALQDLGAELTRLSADTLKKIGLPEDLLQAVLAHKKITSNSALKRQVQYIGRLMRETDPAPIEAYLAKIKGDNTAHNAYMQRLEMLRERLIEHDDVLTELVAKYPAINVGSLRTLIRNARKEKEQAKPPKAYRALFQQLRAEIGENDAI</sequence>
<dbReference type="InterPro" id="IPR006839">
    <property type="entry name" value="DarP"/>
</dbReference>
<dbReference type="EMBL" id="CP069798">
    <property type="protein sequence ID" value="QRQ83075.1"/>
    <property type="molecule type" value="Genomic_DNA"/>
</dbReference>
<accession>A0A892ZHP6</accession>
<dbReference type="HAMAP" id="MF_00765">
    <property type="entry name" value="DarP"/>
    <property type="match status" value="1"/>
</dbReference>
<comment type="similarity">
    <text evidence="5">Belongs to the DarP family.</text>
</comment>
<evidence type="ECO:0000313" key="6">
    <source>
        <dbReference type="EMBL" id="QRQ83075.1"/>
    </source>
</evidence>
<dbReference type="Proteomes" id="UP000653156">
    <property type="component" value="Chromosome"/>
</dbReference>
<protein>
    <recommendedName>
        <fullName evidence="5">Dual-action ribosomal maturation protein DarP</fullName>
    </recommendedName>
    <alternativeName>
        <fullName evidence="5">Large ribosomal subunit assembly factor DarP</fullName>
    </alternativeName>
</protein>
<reference evidence="6" key="1">
    <citation type="submission" date="2021-02" db="EMBL/GenBank/DDBJ databases">
        <title>Neisseriaceae sp. 26B isolated from the cloaca of a Common Toad-headed Turtle (Mesoclemmys nasuta).</title>
        <authorList>
            <person name="Spergser J."/>
            <person name="Busse H.-J."/>
        </authorList>
    </citation>
    <scope>NUCLEOTIDE SEQUENCE</scope>
    <source>
        <strain evidence="6">26B</strain>
    </source>
</reference>
<dbReference type="GO" id="GO:1902626">
    <property type="term" value="P:assembly of large subunit precursor of preribosome"/>
    <property type="evidence" value="ECO:0007669"/>
    <property type="project" value="UniProtKB-UniRule"/>
</dbReference>
<keyword evidence="3 5" id="KW-0699">rRNA-binding</keyword>
<proteinExistence type="inferred from homology"/>
<evidence type="ECO:0000256" key="2">
    <source>
        <dbReference type="ARBA" id="ARBA00022517"/>
    </source>
</evidence>
<comment type="function">
    <text evidence="5">Member of a network of 50S ribosomal subunit biogenesis factors which assembles along the 30S-50S interface, preventing incorrect 23S rRNA structures from forming. Promotes peptidyl transferase center (PTC) maturation.</text>
</comment>
<dbReference type="AlphaFoldDB" id="A0A892ZHP6"/>
<dbReference type="PANTHER" id="PTHR38101">
    <property type="entry name" value="UPF0307 PROTEIN YJGA"/>
    <property type="match status" value="1"/>
</dbReference>
<dbReference type="GO" id="GO:0019843">
    <property type="term" value="F:rRNA binding"/>
    <property type="evidence" value="ECO:0007669"/>
    <property type="project" value="UniProtKB-UniRule"/>
</dbReference>
<dbReference type="PANTHER" id="PTHR38101:SF1">
    <property type="entry name" value="UPF0307 PROTEIN YJGA"/>
    <property type="match status" value="1"/>
</dbReference>
<keyword evidence="2 5" id="KW-0690">Ribosome biogenesis</keyword>
<dbReference type="NCBIfam" id="NF003593">
    <property type="entry name" value="PRK05255.1-1"/>
    <property type="match status" value="1"/>
</dbReference>
<evidence type="ECO:0000256" key="5">
    <source>
        <dbReference type="HAMAP-Rule" id="MF_00765"/>
    </source>
</evidence>
<evidence type="ECO:0000256" key="1">
    <source>
        <dbReference type="ARBA" id="ARBA00022490"/>
    </source>
</evidence>
<dbReference type="InterPro" id="IPR023153">
    <property type="entry name" value="DarP_sf"/>
</dbReference>
<dbReference type="SUPFAM" id="SSF158710">
    <property type="entry name" value="PSPTO4464-like"/>
    <property type="match status" value="1"/>
</dbReference>
<keyword evidence="4 5" id="KW-0694">RNA-binding</keyword>
<evidence type="ECO:0000256" key="3">
    <source>
        <dbReference type="ARBA" id="ARBA00022730"/>
    </source>
</evidence>
<dbReference type="Gene3D" id="1.10.60.30">
    <property type="entry name" value="PSPTO4464-like domains"/>
    <property type="match status" value="2"/>
</dbReference>
<dbReference type="Pfam" id="PF04751">
    <property type="entry name" value="DarP"/>
    <property type="match status" value="1"/>
</dbReference>
<dbReference type="RefSeq" id="WP_230340373.1">
    <property type="nucleotide sequence ID" value="NZ_CP069798.1"/>
</dbReference>
<keyword evidence="1 5" id="KW-0963">Cytoplasm</keyword>
<evidence type="ECO:0000313" key="7">
    <source>
        <dbReference type="Proteomes" id="UP000653156"/>
    </source>
</evidence>
<name>A0A892ZHP6_9NEIS</name>
<dbReference type="PIRSF" id="PIRSF016183">
    <property type="entry name" value="UCP016183"/>
    <property type="match status" value="1"/>
</dbReference>
<dbReference type="KEGG" id="ptes:JQU52_06870"/>
<dbReference type="GO" id="GO:0043022">
    <property type="term" value="F:ribosome binding"/>
    <property type="evidence" value="ECO:0007669"/>
    <property type="project" value="UniProtKB-UniRule"/>
</dbReference>
<organism evidence="6 7">
    <name type="scientific">Paralysiella testudinis</name>
    <dbReference type="NCBI Taxonomy" id="2809020"/>
    <lineage>
        <taxon>Bacteria</taxon>
        <taxon>Pseudomonadati</taxon>
        <taxon>Pseudomonadota</taxon>
        <taxon>Betaproteobacteria</taxon>
        <taxon>Neisseriales</taxon>
        <taxon>Neisseriaceae</taxon>
        <taxon>Paralysiella</taxon>
    </lineage>
</organism>
<comment type="subcellular location">
    <subcellularLocation>
        <location evidence="5">Cytoplasm</location>
    </subcellularLocation>
    <text evidence="5">Associates with late stage pre-50S ribosomal subunits.</text>
</comment>
<evidence type="ECO:0000256" key="4">
    <source>
        <dbReference type="ARBA" id="ARBA00022884"/>
    </source>
</evidence>